<organism evidence="17 18">
    <name type="scientific">Phytophthora cactorum</name>
    <dbReference type="NCBI Taxonomy" id="29920"/>
    <lineage>
        <taxon>Eukaryota</taxon>
        <taxon>Sar</taxon>
        <taxon>Stramenopiles</taxon>
        <taxon>Oomycota</taxon>
        <taxon>Peronosporomycetes</taxon>
        <taxon>Peronosporales</taxon>
        <taxon>Peronosporaceae</taxon>
        <taxon>Phytophthora</taxon>
    </lineage>
</organism>
<dbReference type="EMBL" id="RCMK01000246">
    <property type="protein sequence ID" value="KAG2941347.1"/>
    <property type="molecule type" value="Genomic_DNA"/>
</dbReference>
<evidence type="ECO:0000256" key="10">
    <source>
        <dbReference type="SAM" id="MobiDB-lite"/>
    </source>
</evidence>
<evidence type="ECO:0000256" key="8">
    <source>
        <dbReference type="ARBA" id="ARBA00022932"/>
    </source>
</evidence>
<dbReference type="InterPro" id="IPR012337">
    <property type="entry name" value="RNaseH-like_sf"/>
</dbReference>
<dbReference type="PANTHER" id="PTHR42648">
    <property type="entry name" value="TRANSPOSASE, PUTATIVE-RELATED"/>
    <property type="match status" value="1"/>
</dbReference>
<keyword evidence="3" id="KW-0255">Endonuclease</keyword>
<dbReference type="STRING" id="29920.A0A329SD48"/>
<evidence type="ECO:0000256" key="5">
    <source>
        <dbReference type="ARBA" id="ARBA00022842"/>
    </source>
</evidence>
<reference evidence="17 18" key="1">
    <citation type="submission" date="2018-01" db="EMBL/GenBank/DDBJ databases">
        <title>Draft genome of the strawberry crown rot pathogen Phytophthora cactorum.</title>
        <authorList>
            <person name="Armitage A.D."/>
            <person name="Lysoe E."/>
            <person name="Nellist C.F."/>
            <person name="Harrison R.J."/>
            <person name="Brurberg M.B."/>
        </authorList>
    </citation>
    <scope>NUCLEOTIDE SEQUENCE [LARGE SCALE GENOMIC DNA]</scope>
    <source>
        <strain evidence="17 18">10300</strain>
    </source>
</reference>
<dbReference type="EMBL" id="RCMG01000252">
    <property type="protein sequence ID" value="KAG2858446.1"/>
    <property type="molecule type" value="Genomic_DNA"/>
</dbReference>
<keyword evidence="9" id="KW-0233">DNA recombination</keyword>
<dbReference type="Proteomes" id="UP000735874">
    <property type="component" value="Unassembled WGS sequence"/>
</dbReference>
<dbReference type="Pfam" id="PF13683">
    <property type="entry name" value="rve_3"/>
    <property type="match status" value="1"/>
</dbReference>
<dbReference type="EMBL" id="RCML01000242">
    <property type="protein sequence ID" value="KAG2984085.1"/>
    <property type="molecule type" value="Genomic_DNA"/>
</dbReference>
<keyword evidence="1" id="KW-0540">Nuclease</keyword>
<dbReference type="InterPro" id="IPR036397">
    <property type="entry name" value="RNaseH_sf"/>
</dbReference>
<reference evidence="12" key="2">
    <citation type="submission" date="2018-10" db="EMBL/GenBank/DDBJ databases">
        <title>Effector identification in a new, highly contiguous assembly of the strawberry crown rot pathogen Phytophthora cactorum.</title>
        <authorList>
            <person name="Armitage A.D."/>
            <person name="Nellist C.F."/>
            <person name="Bates H."/>
            <person name="Vickerstaff R.J."/>
            <person name="Harrison R.J."/>
        </authorList>
    </citation>
    <scope>NUCLEOTIDE SEQUENCE</scope>
    <source>
        <strain evidence="12">15-7</strain>
        <strain evidence="13">4032</strain>
        <strain evidence="14">4040</strain>
        <strain evidence="15">P415</strain>
        <strain evidence="16">P421</strain>
    </source>
</reference>
<dbReference type="GO" id="GO:0003887">
    <property type="term" value="F:DNA-directed DNA polymerase activity"/>
    <property type="evidence" value="ECO:0007669"/>
    <property type="project" value="UniProtKB-KW"/>
</dbReference>
<dbReference type="GO" id="GO:0015074">
    <property type="term" value="P:DNA integration"/>
    <property type="evidence" value="ECO:0007669"/>
    <property type="project" value="UniProtKB-KW"/>
</dbReference>
<dbReference type="Gene3D" id="3.30.420.10">
    <property type="entry name" value="Ribonuclease H-like superfamily/Ribonuclease H"/>
    <property type="match status" value="1"/>
</dbReference>
<evidence type="ECO:0000256" key="2">
    <source>
        <dbReference type="ARBA" id="ARBA00022723"/>
    </source>
</evidence>
<proteinExistence type="predicted"/>
<dbReference type="GO" id="GO:0004519">
    <property type="term" value="F:endonuclease activity"/>
    <property type="evidence" value="ECO:0007669"/>
    <property type="project" value="UniProtKB-KW"/>
</dbReference>
<keyword evidence="8" id="KW-0808">Transferase</keyword>
<evidence type="ECO:0000256" key="1">
    <source>
        <dbReference type="ARBA" id="ARBA00022722"/>
    </source>
</evidence>
<evidence type="ECO:0000313" key="14">
    <source>
        <dbReference type="EMBL" id="KAG2941347.1"/>
    </source>
</evidence>
<keyword evidence="18" id="KW-1185">Reference proteome</keyword>
<dbReference type="InterPro" id="IPR001584">
    <property type="entry name" value="Integrase_cat-core"/>
</dbReference>
<dbReference type="PROSITE" id="PS50994">
    <property type="entry name" value="INTEGRASE"/>
    <property type="match status" value="1"/>
</dbReference>
<evidence type="ECO:0000256" key="7">
    <source>
        <dbReference type="ARBA" id="ARBA00022918"/>
    </source>
</evidence>
<dbReference type="Proteomes" id="UP000774804">
    <property type="component" value="Unassembled WGS sequence"/>
</dbReference>
<dbReference type="EMBL" id="RCMI01000231">
    <property type="protein sequence ID" value="KAG2924029.1"/>
    <property type="molecule type" value="Genomic_DNA"/>
</dbReference>
<gene>
    <name evidence="17" type="ORF">PC110_g8977</name>
    <name evidence="12" type="ORF">PC113_g9810</name>
    <name evidence="13" type="ORF">PC115_g8757</name>
    <name evidence="14" type="ORF">PC117_g10250</name>
    <name evidence="15" type="ORF">PC118_g9065</name>
    <name evidence="16" type="ORF">PC129_g10490</name>
</gene>
<keyword evidence="7" id="KW-0695">RNA-directed DNA polymerase</keyword>
<protein>
    <recommendedName>
        <fullName evidence="11">Integrase catalytic domain-containing protein</fullName>
    </recommendedName>
</protein>
<keyword evidence="8" id="KW-0239">DNA-directed DNA polymerase</keyword>
<evidence type="ECO:0000259" key="11">
    <source>
        <dbReference type="PROSITE" id="PS50994"/>
    </source>
</evidence>
<dbReference type="GO" id="GO:0006310">
    <property type="term" value="P:DNA recombination"/>
    <property type="evidence" value="ECO:0007669"/>
    <property type="project" value="UniProtKB-KW"/>
</dbReference>
<dbReference type="GO" id="GO:0016787">
    <property type="term" value="F:hydrolase activity"/>
    <property type="evidence" value="ECO:0007669"/>
    <property type="project" value="UniProtKB-KW"/>
</dbReference>
<dbReference type="Proteomes" id="UP000697107">
    <property type="component" value="Unassembled WGS sequence"/>
</dbReference>
<comment type="caution">
    <text evidence="17">The sequence shown here is derived from an EMBL/GenBank/DDBJ whole genome shotgun (WGS) entry which is preliminary data.</text>
</comment>
<name>A0A329SD48_9STRA</name>
<dbReference type="GO" id="GO:0046872">
    <property type="term" value="F:metal ion binding"/>
    <property type="evidence" value="ECO:0007669"/>
    <property type="project" value="UniProtKB-KW"/>
</dbReference>
<dbReference type="Proteomes" id="UP000760860">
    <property type="component" value="Unassembled WGS sequence"/>
</dbReference>
<evidence type="ECO:0000313" key="16">
    <source>
        <dbReference type="EMBL" id="KAG3218704.1"/>
    </source>
</evidence>
<keyword evidence="6" id="KW-0229">DNA integration</keyword>
<dbReference type="EMBL" id="MJFZ01000192">
    <property type="protein sequence ID" value="RAW34705.1"/>
    <property type="molecule type" value="Genomic_DNA"/>
</dbReference>
<dbReference type="VEuPathDB" id="FungiDB:PC110_g8977"/>
<dbReference type="InterPro" id="IPR039537">
    <property type="entry name" value="Retrotran_Ty1/copia-like"/>
</dbReference>
<keyword evidence="8" id="KW-0548">Nucleotidyltransferase</keyword>
<evidence type="ECO:0000256" key="6">
    <source>
        <dbReference type="ARBA" id="ARBA00022908"/>
    </source>
</evidence>
<evidence type="ECO:0000256" key="3">
    <source>
        <dbReference type="ARBA" id="ARBA00022759"/>
    </source>
</evidence>
<dbReference type="Proteomes" id="UP000251314">
    <property type="component" value="Unassembled WGS sequence"/>
</dbReference>
<dbReference type="Proteomes" id="UP000736787">
    <property type="component" value="Unassembled WGS sequence"/>
</dbReference>
<dbReference type="GO" id="GO:0003964">
    <property type="term" value="F:RNA-directed DNA polymerase activity"/>
    <property type="evidence" value="ECO:0007669"/>
    <property type="project" value="UniProtKB-KW"/>
</dbReference>
<evidence type="ECO:0000313" key="17">
    <source>
        <dbReference type="EMBL" id="RAW34705.1"/>
    </source>
</evidence>
<keyword evidence="2" id="KW-0479">Metal-binding</keyword>
<sequence length="140" mass="16179">MPAPEPGPEYTGRKFMEYLNRSGIKHEKTAPYSPQQNGLAERMNQSLVEMTRCMLYHESIKKKWWGEAVNTVAWIINRIPNSVTVKTHYEIVYRTKPQLKNMKVFGALGYAHIPDEKRLKRARESPPSTLRISTPIHALT</sequence>
<keyword evidence="4" id="KW-0378">Hydrolase</keyword>
<evidence type="ECO:0000313" key="13">
    <source>
        <dbReference type="EMBL" id="KAG2924029.1"/>
    </source>
</evidence>
<dbReference type="GO" id="GO:0003676">
    <property type="term" value="F:nucleic acid binding"/>
    <property type="evidence" value="ECO:0007669"/>
    <property type="project" value="InterPro"/>
</dbReference>
<evidence type="ECO:0000313" key="12">
    <source>
        <dbReference type="EMBL" id="KAG2858446.1"/>
    </source>
</evidence>
<dbReference type="SUPFAM" id="SSF53098">
    <property type="entry name" value="Ribonuclease H-like"/>
    <property type="match status" value="1"/>
</dbReference>
<dbReference type="AlphaFoldDB" id="A0A329SD48"/>
<evidence type="ECO:0000256" key="4">
    <source>
        <dbReference type="ARBA" id="ARBA00022801"/>
    </source>
</evidence>
<evidence type="ECO:0000313" key="15">
    <source>
        <dbReference type="EMBL" id="KAG2984085.1"/>
    </source>
</evidence>
<feature type="domain" description="Integrase catalytic" evidence="11">
    <location>
        <begin position="1"/>
        <end position="96"/>
    </location>
</feature>
<evidence type="ECO:0000256" key="9">
    <source>
        <dbReference type="ARBA" id="ARBA00023172"/>
    </source>
</evidence>
<dbReference type="PANTHER" id="PTHR42648:SF11">
    <property type="entry name" value="TRANSPOSON TY4-P GAG-POL POLYPROTEIN"/>
    <property type="match status" value="1"/>
</dbReference>
<dbReference type="OrthoDB" id="94404at2759"/>
<feature type="region of interest" description="Disordered" evidence="10">
    <location>
        <begin position="120"/>
        <end position="140"/>
    </location>
</feature>
<evidence type="ECO:0000313" key="18">
    <source>
        <dbReference type="Proteomes" id="UP000251314"/>
    </source>
</evidence>
<dbReference type="EMBL" id="RCMV01000347">
    <property type="protein sequence ID" value="KAG3218704.1"/>
    <property type="molecule type" value="Genomic_DNA"/>
</dbReference>
<accession>A0A329SD48</accession>
<keyword evidence="5" id="KW-0460">Magnesium</keyword>